<dbReference type="CDD" id="cd18186">
    <property type="entry name" value="BTB_POZ_ZBTB_KLHL-like"/>
    <property type="match status" value="1"/>
</dbReference>
<reference evidence="3" key="1">
    <citation type="submission" date="2022-11" db="UniProtKB">
        <authorList>
            <consortium name="WormBaseParasite"/>
        </authorList>
    </citation>
    <scope>IDENTIFICATION</scope>
</reference>
<dbReference type="WBParaSite" id="PDA_v2.g10086.t1">
    <property type="protein sequence ID" value="PDA_v2.g10086.t1"/>
    <property type="gene ID" value="PDA_v2.g10086"/>
</dbReference>
<dbReference type="PROSITE" id="PS50097">
    <property type="entry name" value="BTB"/>
    <property type="match status" value="1"/>
</dbReference>
<evidence type="ECO:0000259" key="1">
    <source>
        <dbReference type="PROSITE" id="PS50097"/>
    </source>
</evidence>
<name>A0A914NXA3_9BILA</name>
<sequence length="417" mass="48356">MLQKVDFIETVELCQYSQKTVKFSDDFQFTVKRKLWTHNIYKTIDEFEITKITEVCDNGVTREVEFDKSSAEFSSSNIRPSTFKFYITANIKIKEMCVAGHHLQINCARFQCLKFCHFFKGEFFLHGYETLKFTYYVKKIKADFSESNDIEIDIINPYHVEIQGKKGDHKIVHNSSKRFDLYLTFSFYPDILDKLPAFGDENISKEIGNKENCETPISNETCSLMSKIFESAKHSSNNESRPESVVSQISSNDSVPKLFKFGPHLRYSDVYFIASDKTKVPSHRCILAEFSDTFVKIFDETFGIPVHIFAENFNAETIQSALNYLYGKSDAIYGKEVNVLKFAIEFRIQYLINVCILEEIISVTNVCEFIQIAHANNFEKLKQNCLKVLIENKEDINPAKIAELPKNIFYDAFFFKL</sequence>
<dbReference type="PANTHER" id="PTHR46965">
    <property type="entry name" value="BTB/POZ DOMAIN-CONTAINING PROTEIN 19"/>
    <property type="match status" value="1"/>
</dbReference>
<dbReference type="AlphaFoldDB" id="A0A914NXA3"/>
<dbReference type="SMART" id="SM00225">
    <property type="entry name" value="BTB"/>
    <property type="match status" value="1"/>
</dbReference>
<dbReference type="Gene3D" id="3.30.710.10">
    <property type="entry name" value="Potassium Channel Kv1.1, Chain A"/>
    <property type="match status" value="1"/>
</dbReference>
<dbReference type="InterPro" id="IPR011333">
    <property type="entry name" value="SKP1/BTB/POZ_sf"/>
</dbReference>
<evidence type="ECO:0000313" key="2">
    <source>
        <dbReference type="Proteomes" id="UP000887578"/>
    </source>
</evidence>
<dbReference type="Proteomes" id="UP000887578">
    <property type="component" value="Unplaced"/>
</dbReference>
<organism evidence="2 3">
    <name type="scientific">Panagrolaimus davidi</name>
    <dbReference type="NCBI Taxonomy" id="227884"/>
    <lineage>
        <taxon>Eukaryota</taxon>
        <taxon>Metazoa</taxon>
        <taxon>Ecdysozoa</taxon>
        <taxon>Nematoda</taxon>
        <taxon>Chromadorea</taxon>
        <taxon>Rhabditida</taxon>
        <taxon>Tylenchina</taxon>
        <taxon>Panagrolaimomorpha</taxon>
        <taxon>Panagrolaimoidea</taxon>
        <taxon>Panagrolaimidae</taxon>
        <taxon>Panagrolaimus</taxon>
    </lineage>
</organism>
<proteinExistence type="predicted"/>
<dbReference type="PANTHER" id="PTHR46965:SF1">
    <property type="entry name" value="BTB_POZ DOMAIN-CONTAINING PROTEIN 19"/>
    <property type="match status" value="1"/>
</dbReference>
<dbReference type="Pfam" id="PF00651">
    <property type="entry name" value="BTB"/>
    <property type="match status" value="1"/>
</dbReference>
<dbReference type="SUPFAM" id="SSF54695">
    <property type="entry name" value="POZ domain"/>
    <property type="match status" value="1"/>
</dbReference>
<accession>A0A914NXA3</accession>
<dbReference type="InterPro" id="IPR042846">
    <property type="entry name" value="BTBD19"/>
</dbReference>
<feature type="domain" description="BTB" evidence="1">
    <location>
        <begin position="268"/>
        <end position="326"/>
    </location>
</feature>
<protein>
    <submittedName>
        <fullName evidence="3">BTB domain-containing protein</fullName>
    </submittedName>
</protein>
<evidence type="ECO:0000313" key="3">
    <source>
        <dbReference type="WBParaSite" id="PDA_v2.g10086.t1"/>
    </source>
</evidence>
<keyword evidence="2" id="KW-1185">Reference proteome</keyword>
<dbReference type="InterPro" id="IPR000210">
    <property type="entry name" value="BTB/POZ_dom"/>
</dbReference>